<dbReference type="Pfam" id="PF19810">
    <property type="entry name" value="HFX_2341_N"/>
    <property type="match status" value="1"/>
</dbReference>
<organism evidence="2 3">
    <name type="scientific">Natrinema gari JCM 14663</name>
    <dbReference type="NCBI Taxonomy" id="1230459"/>
    <lineage>
        <taxon>Archaea</taxon>
        <taxon>Methanobacteriati</taxon>
        <taxon>Methanobacteriota</taxon>
        <taxon>Stenosarchaea group</taxon>
        <taxon>Halobacteria</taxon>
        <taxon>Halobacteriales</taxon>
        <taxon>Natrialbaceae</taxon>
        <taxon>Natrinema</taxon>
    </lineage>
</organism>
<evidence type="ECO:0000313" key="3">
    <source>
        <dbReference type="Proteomes" id="UP000011592"/>
    </source>
</evidence>
<evidence type="ECO:0000259" key="1">
    <source>
        <dbReference type="Pfam" id="PF19810"/>
    </source>
</evidence>
<comment type="caution">
    <text evidence="2">The sequence shown here is derived from an EMBL/GenBank/DDBJ whole genome shotgun (WGS) entry which is preliminary data.</text>
</comment>
<proteinExistence type="predicted"/>
<reference evidence="2 3" key="1">
    <citation type="journal article" date="2014" name="PLoS Genet.">
        <title>Phylogenetically driven sequencing of extremely halophilic archaea reveals strategies for static and dynamic osmo-response.</title>
        <authorList>
            <person name="Becker E.A."/>
            <person name="Seitzer P.M."/>
            <person name="Tritt A."/>
            <person name="Larsen D."/>
            <person name="Krusor M."/>
            <person name="Yao A.I."/>
            <person name="Wu D."/>
            <person name="Madern D."/>
            <person name="Eisen J.A."/>
            <person name="Darling A.E."/>
            <person name="Facciotti M.T."/>
        </authorList>
    </citation>
    <scope>NUCLEOTIDE SEQUENCE [LARGE SCALE GENOMIC DNA]</scope>
    <source>
        <strain evidence="2 3">JCM 14663</strain>
    </source>
</reference>
<gene>
    <name evidence="2" type="ORF">C486_03043</name>
</gene>
<feature type="domain" description="HFX-2341-like N-terminal" evidence="1">
    <location>
        <begin position="4"/>
        <end position="151"/>
    </location>
</feature>
<name>L9Z9Z8_9EURY</name>
<accession>L9Z9Z8</accession>
<keyword evidence="3" id="KW-1185">Reference proteome</keyword>
<dbReference type="RefSeq" id="WP_008452821.1">
    <property type="nucleotide sequence ID" value="NZ_AOIJ01000032.1"/>
</dbReference>
<dbReference type="Proteomes" id="UP000011592">
    <property type="component" value="Unassembled WGS sequence"/>
</dbReference>
<dbReference type="EMBL" id="AOIJ01000032">
    <property type="protein sequence ID" value="ELY83305.1"/>
    <property type="molecule type" value="Genomic_DNA"/>
</dbReference>
<evidence type="ECO:0000313" key="2">
    <source>
        <dbReference type="EMBL" id="ELY83305.1"/>
    </source>
</evidence>
<dbReference type="AlphaFoldDB" id="L9Z9Z8"/>
<dbReference type="InterPro" id="IPR046260">
    <property type="entry name" value="HFX_2341-like_N"/>
</dbReference>
<protein>
    <recommendedName>
        <fullName evidence="1">HFX-2341-like N-terminal domain-containing protein</fullName>
    </recommendedName>
</protein>
<sequence>MAEQVHYIPVGFDFERLIHPISKGEMGANRVVLVTHDGDPDNDDTEEAARLAGNMANQLERSFDLLDVEVESIGLEVDELYKYERLYPMAYDQLLDELEEGNEVYVNISSMPRTTAFAYATAADSIIAEYQQEVEGIRERLHTYYVPPKRYLVLDMIQRLREAKGLLEDMGEDLRVHPEYIKIRELLDKIDENGVTEGVRDLNEGMHIEFPSSPGSNVEDFEGDVLHFLGAEGTFSSTSELAEQMAAYLNEEYNESFRSRVQYNVSNLEEKGYVDREKHGNRLETKLSKVGEMWVETHHR</sequence>